<name>D3EMX8_ATETH</name>
<dbReference type="PATRIC" id="fig|713887.8.peg.65"/>
<evidence type="ECO:0000256" key="3">
    <source>
        <dbReference type="ARBA" id="ARBA00022552"/>
    </source>
</evidence>
<keyword evidence="3 5" id="KW-0698">rRNA processing</keyword>
<dbReference type="NCBIfam" id="TIGR02273">
    <property type="entry name" value="16S_RimM"/>
    <property type="match status" value="1"/>
</dbReference>
<dbReference type="KEGG" id="cyu:UCYN_00730"/>
<accession>D3EMX8</accession>
<dbReference type="GO" id="GO:0042274">
    <property type="term" value="P:ribosomal small subunit biogenesis"/>
    <property type="evidence" value="ECO:0007669"/>
    <property type="project" value="UniProtKB-UniRule"/>
</dbReference>
<protein>
    <recommendedName>
        <fullName evidence="5">Ribosome maturation factor RimM</fullName>
    </recommendedName>
</protein>
<dbReference type="EMBL" id="CP001842">
    <property type="protein sequence ID" value="ADB94828.1"/>
    <property type="molecule type" value="Genomic_DNA"/>
</dbReference>
<dbReference type="GO" id="GO:0043022">
    <property type="term" value="F:ribosome binding"/>
    <property type="evidence" value="ECO:0007669"/>
    <property type="project" value="InterPro"/>
</dbReference>
<evidence type="ECO:0000313" key="8">
    <source>
        <dbReference type="EMBL" id="ADB94828.1"/>
    </source>
</evidence>
<dbReference type="SUPFAM" id="SSF50346">
    <property type="entry name" value="PRC-barrel domain"/>
    <property type="match status" value="1"/>
</dbReference>
<dbReference type="InterPro" id="IPR056792">
    <property type="entry name" value="PRC_RimM"/>
</dbReference>
<dbReference type="InterPro" id="IPR002676">
    <property type="entry name" value="RimM_N"/>
</dbReference>
<feature type="domain" description="Ribosome maturation factor RimM PRC barrel" evidence="7">
    <location>
        <begin position="113"/>
        <end position="188"/>
    </location>
</feature>
<evidence type="ECO:0000256" key="2">
    <source>
        <dbReference type="ARBA" id="ARBA00022517"/>
    </source>
</evidence>
<evidence type="ECO:0000256" key="4">
    <source>
        <dbReference type="ARBA" id="ARBA00023186"/>
    </source>
</evidence>
<dbReference type="GO" id="GO:0005737">
    <property type="term" value="C:cytoplasm"/>
    <property type="evidence" value="ECO:0007669"/>
    <property type="project" value="UniProtKB-SubCell"/>
</dbReference>
<gene>
    <name evidence="5" type="primary">rimM</name>
    <name evidence="8" type="ordered locus">UCYN_00730</name>
</gene>
<evidence type="ECO:0000259" key="6">
    <source>
        <dbReference type="Pfam" id="PF01782"/>
    </source>
</evidence>
<dbReference type="GO" id="GO:0005840">
    <property type="term" value="C:ribosome"/>
    <property type="evidence" value="ECO:0007669"/>
    <property type="project" value="InterPro"/>
</dbReference>
<evidence type="ECO:0000256" key="1">
    <source>
        <dbReference type="ARBA" id="ARBA00022490"/>
    </source>
</evidence>
<dbReference type="InterPro" id="IPR009000">
    <property type="entry name" value="Transl_B-barrel_sf"/>
</dbReference>
<dbReference type="PANTHER" id="PTHR33692:SF1">
    <property type="entry name" value="RIBOSOME MATURATION FACTOR RIMM"/>
    <property type="match status" value="1"/>
</dbReference>
<dbReference type="Pfam" id="PF01782">
    <property type="entry name" value="RimM"/>
    <property type="match status" value="1"/>
</dbReference>
<keyword evidence="4 5" id="KW-0143">Chaperone</keyword>
<evidence type="ECO:0000313" key="9">
    <source>
        <dbReference type="Proteomes" id="UP000001405"/>
    </source>
</evidence>
<dbReference type="InterPro" id="IPR011033">
    <property type="entry name" value="PRC_barrel-like_sf"/>
</dbReference>
<keyword evidence="1 5" id="KW-0963">Cytoplasm</keyword>
<sequence>MQNNYMQQNIDNMLKIGTIVGPRGLKGELKVLSSTDFPERFEISEEHWISDPNKSTLQSVKLISSRYVMEKNIYIVRLQGIETRNQAELLRNYKLFISNHSIPELKKDEYHISQLINLEVYHQKTKKLIGIVTDVFTTGHDLLEIELENPSLPESDKKQKFLVPFVYEIVPIVDLVNRRIELNPPKGLLDLSIVK</sequence>
<dbReference type="SUPFAM" id="SSF50447">
    <property type="entry name" value="Translation proteins"/>
    <property type="match status" value="1"/>
</dbReference>
<keyword evidence="9" id="KW-1185">Reference proteome</keyword>
<evidence type="ECO:0000256" key="5">
    <source>
        <dbReference type="HAMAP-Rule" id="MF_00014"/>
    </source>
</evidence>
<proteinExistence type="inferred from homology"/>
<dbReference type="STRING" id="1453429.UCYN_00730"/>
<dbReference type="Pfam" id="PF24986">
    <property type="entry name" value="PRC_RimM"/>
    <property type="match status" value="1"/>
</dbReference>
<comment type="subunit">
    <text evidence="5">Binds ribosomal protein uS19.</text>
</comment>
<dbReference type="Gene3D" id="2.30.30.240">
    <property type="entry name" value="PRC-barrel domain"/>
    <property type="match status" value="1"/>
</dbReference>
<dbReference type="Proteomes" id="UP000001405">
    <property type="component" value="Chromosome"/>
</dbReference>
<dbReference type="HAMAP" id="MF_00014">
    <property type="entry name" value="Ribosome_mat_RimM"/>
    <property type="match status" value="1"/>
</dbReference>
<feature type="domain" description="RimM N-terminal" evidence="6">
    <location>
        <begin position="16"/>
        <end position="99"/>
    </location>
</feature>
<dbReference type="GO" id="GO:0006364">
    <property type="term" value="P:rRNA processing"/>
    <property type="evidence" value="ECO:0007669"/>
    <property type="project" value="UniProtKB-UniRule"/>
</dbReference>
<dbReference type="PANTHER" id="PTHR33692">
    <property type="entry name" value="RIBOSOME MATURATION FACTOR RIMM"/>
    <property type="match status" value="1"/>
</dbReference>
<comment type="subcellular location">
    <subcellularLocation>
        <location evidence="5">Cytoplasm</location>
    </subcellularLocation>
</comment>
<comment type="similarity">
    <text evidence="5">Belongs to the RimM family.</text>
</comment>
<dbReference type="AlphaFoldDB" id="D3EMX8"/>
<reference evidence="8 9" key="1">
    <citation type="journal article" date="2010" name="Nature">
        <title>Metabolic streamlining in an open-ocean nitrogen-fixing cyanobacterium.</title>
        <authorList>
            <person name="Tripp H.J."/>
            <person name="Bench S.R."/>
            <person name="Turk K.A."/>
            <person name="Foster R.A."/>
            <person name="Desany B.A."/>
            <person name="Niazi F."/>
            <person name="Affourtit J.P."/>
            <person name="Zehr J.P."/>
        </authorList>
    </citation>
    <scope>NUCLEOTIDE SEQUENCE [LARGE SCALE GENOMIC DNA]</scope>
    <source>
        <strain evidence="9">ALOHA</strain>
    </source>
</reference>
<comment type="function">
    <text evidence="5">An accessory protein needed during the final step in the assembly of 30S ribosomal subunit, possibly for assembly of the head region. Essential for efficient processing of 16S rRNA. May be needed both before and after RbfA during the maturation of 16S rRNA. It has affinity for free ribosomal 30S subunits but not for 70S ribosomes.</text>
</comment>
<dbReference type="HOGENOM" id="CLU_077636_3_0_3"/>
<dbReference type="InterPro" id="IPR036976">
    <property type="entry name" value="RimM_N_sf"/>
</dbReference>
<comment type="domain">
    <text evidence="5">The PRC barrel domain binds ribosomal protein uS19.</text>
</comment>
<dbReference type="InterPro" id="IPR011961">
    <property type="entry name" value="RimM"/>
</dbReference>
<organism evidence="9">
    <name type="scientific">Atelocyanobacterium thalassa (isolate ALOHA)</name>
    <dbReference type="NCBI Taxonomy" id="1453429"/>
    <lineage>
        <taxon>Bacteria</taxon>
        <taxon>Bacillati</taxon>
        <taxon>Cyanobacteriota</taxon>
        <taxon>Cyanophyceae</taxon>
        <taxon>Oscillatoriophycideae</taxon>
        <taxon>Chroococcales</taxon>
        <taxon>Aphanothecaceae</taxon>
        <taxon>Candidatus Atelocyanobacterium</taxon>
        <taxon>Candidatus Atelocyanobacterium thalassae</taxon>
    </lineage>
</organism>
<dbReference type="Gene3D" id="2.40.30.60">
    <property type="entry name" value="RimM"/>
    <property type="match status" value="1"/>
</dbReference>
<keyword evidence="2 5" id="KW-0690">Ribosome biogenesis</keyword>
<evidence type="ECO:0000259" key="7">
    <source>
        <dbReference type="Pfam" id="PF24986"/>
    </source>
</evidence>